<gene>
    <name evidence="1" type="ORF">GCM10022279_09390</name>
</gene>
<evidence type="ECO:0000313" key="2">
    <source>
        <dbReference type="Proteomes" id="UP001501627"/>
    </source>
</evidence>
<comment type="caution">
    <text evidence="1">The sequence shown here is derived from an EMBL/GenBank/DDBJ whole genome shotgun (WGS) entry which is preliminary data.</text>
</comment>
<organism evidence="1 2">
    <name type="scientific">Comamonas faecalis</name>
    <dbReference type="NCBI Taxonomy" id="1387849"/>
    <lineage>
        <taxon>Bacteria</taxon>
        <taxon>Pseudomonadati</taxon>
        <taxon>Pseudomonadota</taxon>
        <taxon>Betaproteobacteria</taxon>
        <taxon>Burkholderiales</taxon>
        <taxon>Comamonadaceae</taxon>
        <taxon>Comamonas</taxon>
    </lineage>
</organism>
<dbReference type="EMBL" id="BAABBP010000006">
    <property type="protein sequence ID" value="GAA3988441.1"/>
    <property type="molecule type" value="Genomic_DNA"/>
</dbReference>
<dbReference type="Gene3D" id="1.10.1660.10">
    <property type="match status" value="1"/>
</dbReference>
<proteinExistence type="predicted"/>
<protein>
    <recommendedName>
        <fullName evidence="3">MerR family transcriptional regulator</fullName>
    </recommendedName>
</protein>
<accession>A0ABP7QWX3</accession>
<name>A0ABP7QWX3_9BURK</name>
<evidence type="ECO:0008006" key="3">
    <source>
        <dbReference type="Google" id="ProtNLM"/>
    </source>
</evidence>
<keyword evidence="2" id="KW-1185">Reference proteome</keyword>
<dbReference type="RefSeq" id="WP_103045176.1">
    <property type="nucleotide sequence ID" value="NZ_BAABBP010000006.1"/>
</dbReference>
<sequence>MANPIHHALAQLLDEHAALTLQELARACSQDSTWVTERVSSGLLQADLVEGHWRFAGATVLRARRLAQLETTFDADPELAALTADLIEEVTQLRQRLRQLQAQLG</sequence>
<reference evidence="2" key="1">
    <citation type="journal article" date="2019" name="Int. J. Syst. Evol. Microbiol.">
        <title>The Global Catalogue of Microorganisms (GCM) 10K type strain sequencing project: providing services to taxonomists for standard genome sequencing and annotation.</title>
        <authorList>
            <consortium name="The Broad Institute Genomics Platform"/>
            <consortium name="The Broad Institute Genome Sequencing Center for Infectious Disease"/>
            <person name="Wu L."/>
            <person name="Ma J."/>
        </authorList>
    </citation>
    <scope>NUCLEOTIDE SEQUENCE [LARGE SCALE GENOMIC DNA]</scope>
    <source>
        <strain evidence="2">JCM 17561</strain>
    </source>
</reference>
<evidence type="ECO:0000313" key="1">
    <source>
        <dbReference type="EMBL" id="GAA3988441.1"/>
    </source>
</evidence>
<dbReference type="Pfam" id="PF13591">
    <property type="entry name" value="MerR_2"/>
    <property type="match status" value="1"/>
</dbReference>
<dbReference type="Proteomes" id="UP001501627">
    <property type="component" value="Unassembled WGS sequence"/>
</dbReference>